<protein>
    <submittedName>
        <fullName evidence="2">DUF4369 domain-containing protein</fullName>
    </submittedName>
</protein>
<gene>
    <name evidence="2" type="ORF">RM697_11575</name>
</gene>
<dbReference type="InterPro" id="IPR025380">
    <property type="entry name" value="DUF4369"/>
</dbReference>
<comment type="caution">
    <text evidence="2">The sequence shown here is derived from an EMBL/GenBank/DDBJ whole genome shotgun (WGS) entry which is preliminary data.</text>
</comment>
<dbReference type="RefSeq" id="WP_311428057.1">
    <property type="nucleotide sequence ID" value="NZ_JAVRIA010000006.1"/>
</dbReference>
<accession>A0ABU2YMB0</accession>
<keyword evidence="3" id="KW-1185">Reference proteome</keyword>
<evidence type="ECO:0000313" key="3">
    <source>
        <dbReference type="Proteomes" id="UP001259492"/>
    </source>
</evidence>
<dbReference type="Pfam" id="PF14289">
    <property type="entry name" value="DUF4369"/>
    <property type="match status" value="1"/>
</dbReference>
<proteinExistence type="predicted"/>
<dbReference type="EMBL" id="JAVRIA010000006">
    <property type="protein sequence ID" value="MDT0559295.1"/>
    <property type="molecule type" value="Genomic_DNA"/>
</dbReference>
<feature type="domain" description="DUF4369" evidence="1">
    <location>
        <begin position="24"/>
        <end position="121"/>
    </location>
</feature>
<name>A0ABU2YMB0_9FLAO</name>
<evidence type="ECO:0000313" key="2">
    <source>
        <dbReference type="EMBL" id="MDT0559295.1"/>
    </source>
</evidence>
<dbReference type="Proteomes" id="UP001259492">
    <property type="component" value="Unassembled WGS sequence"/>
</dbReference>
<evidence type="ECO:0000259" key="1">
    <source>
        <dbReference type="Pfam" id="PF14289"/>
    </source>
</evidence>
<sequence>MKKLLVLALVICCLSCQKETVADFTLNGTVKGLKKGTLYLQKFKDSVYVTLDSASLNGNSNFTLKSELSQPEVLFLKLDKNSKEENVIPFFANKGITQINTSLKNFNFDAEIIGSKQQKLLDEYLKVMNRYNNQNLDIIEASFLAQKNKDSVALDSLTKQSTKLIKKKYSYTIQFAINNNDSEIAPYLALYEIPDANPVFIDSIYKGLSENVKNSLYGIELNTFISELNEE</sequence>
<organism evidence="2 3">
    <name type="scientific">Microcosmobacter mediterraneus</name>
    <dbReference type="NCBI Taxonomy" id="3075607"/>
    <lineage>
        <taxon>Bacteria</taxon>
        <taxon>Pseudomonadati</taxon>
        <taxon>Bacteroidota</taxon>
        <taxon>Flavobacteriia</taxon>
        <taxon>Flavobacteriales</taxon>
        <taxon>Flavobacteriaceae</taxon>
        <taxon>Microcosmobacter</taxon>
    </lineage>
</organism>
<reference evidence="2 3" key="1">
    <citation type="submission" date="2023-09" db="EMBL/GenBank/DDBJ databases">
        <authorList>
            <person name="Rey-Velasco X."/>
        </authorList>
    </citation>
    <scope>NUCLEOTIDE SEQUENCE [LARGE SCALE GENOMIC DNA]</scope>
    <source>
        <strain evidence="2 3">W332</strain>
    </source>
</reference>